<dbReference type="Proteomes" id="UP000176204">
    <property type="component" value="Chromosome I"/>
</dbReference>
<evidence type="ECO:0000313" key="2">
    <source>
        <dbReference type="Proteomes" id="UP000176204"/>
    </source>
</evidence>
<reference evidence="2" key="1">
    <citation type="submission" date="2016-09" db="EMBL/GenBank/DDBJ databases">
        <authorList>
            <person name="Koehorst J."/>
        </authorList>
    </citation>
    <scope>NUCLEOTIDE SEQUENCE [LARGE SCALE GENOMIC DNA]</scope>
</reference>
<dbReference type="AlphaFoldDB" id="A0A1H6MD49"/>
<dbReference type="KEGG" id="agl:PYTT_2391"/>
<evidence type="ECO:0000313" key="1">
    <source>
        <dbReference type="EMBL" id="SEH99422.1"/>
    </source>
</evidence>
<dbReference type="RefSeq" id="WP_067777609.1">
    <property type="nucleotide sequence ID" value="NZ_LIGX01000040.1"/>
</dbReference>
<protein>
    <submittedName>
        <fullName evidence="1">Uncharacterized protein</fullName>
    </submittedName>
</protein>
<sequence length="67" mass="7374">MQATKRAKIDWLSLSPRTMARVMEISNELHITPKDAFELMVAEAADRHADVTPNGLAATVKEAKQPA</sequence>
<keyword evidence="2" id="KW-1185">Reference proteome</keyword>
<gene>
    <name evidence="1" type="ORF">PYTT_2391</name>
</gene>
<name>A0A1H6MD49_9BACT</name>
<proteinExistence type="predicted"/>
<dbReference type="EMBL" id="LT629973">
    <property type="protein sequence ID" value="SEH99422.1"/>
    <property type="molecule type" value="Genomic_DNA"/>
</dbReference>
<accession>A0A1H6MD49</accession>
<organism evidence="1 2">
    <name type="scientific">Akkermansia glycaniphila</name>
    <dbReference type="NCBI Taxonomy" id="1679444"/>
    <lineage>
        <taxon>Bacteria</taxon>
        <taxon>Pseudomonadati</taxon>
        <taxon>Verrucomicrobiota</taxon>
        <taxon>Verrucomicrobiia</taxon>
        <taxon>Verrucomicrobiales</taxon>
        <taxon>Akkermansiaceae</taxon>
        <taxon>Akkermansia</taxon>
    </lineage>
</organism>